<organism evidence="2 3">
    <name type="scientific">Venturia nashicola</name>
    <dbReference type="NCBI Taxonomy" id="86259"/>
    <lineage>
        <taxon>Eukaryota</taxon>
        <taxon>Fungi</taxon>
        <taxon>Dikarya</taxon>
        <taxon>Ascomycota</taxon>
        <taxon>Pezizomycotina</taxon>
        <taxon>Dothideomycetes</taxon>
        <taxon>Pleosporomycetidae</taxon>
        <taxon>Venturiales</taxon>
        <taxon>Venturiaceae</taxon>
        <taxon>Venturia</taxon>
    </lineage>
</organism>
<reference evidence="2 3" key="1">
    <citation type="submission" date="2019-04" db="EMBL/GenBank/DDBJ databases">
        <title>High contiguity whole genome sequence and gene annotation resource for two Venturia nashicola isolates.</title>
        <authorList>
            <person name="Prokchorchik M."/>
            <person name="Won K."/>
            <person name="Lee Y."/>
            <person name="Choi E.D."/>
            <person name="Segonzac C."/>
            <person name="Sohn K.H."/>
        </authorList>
    </citation>
    <scope>NUCLEOTIDE SEQUENCE [LARGE SCALE GENOMIC DNA]</scope>
    <source>
        <strain evidence="2 3">PRI2</strain>
    </source>
</reference>
<name>A0A4Z1P204_9PEZI</name>
<proteinExistence type="predicted"/>
<gene>
    <name evidence="2" type="ORF">E6O75_ATG07673</name>
</gene>
<dbReference type="EMBL" id="SNSC02000011">
    <property type="protein sequence ID" value="TID20213.1"/>
    <property type="molecule type" value="Genomic_DNA"/>
</dbReference>
<evidence type="ECO:0000313" key="3">
    <source>
        <dbReference type="Proteomes" id="UP000298493"/>
    </source>
</evidence>
<protein>
    <submittedName>
        <fullName evidence="2">ABC transporter G family member 43</fullName>
    </submittedName>
</protein>
<evidence type="ECO:0000313" key="2">
    <source>
        <dbReference type="EMBL" id="TID20213.1"/>
    </source>
</evidence>
<evidence type="ECO:0000256" key="1">
    <source>
        <dbReference type="SAM" id="SignalP"/>
    </source>
</evidence>
<accession>A0A4Z1P204</accession>
<feature type="signal peptide" evidence="1">
    <location>
        <begin position="1"/>
        <end position="18"/>
    </location>
</feature>
<dbReference type="OrthoDB" id="5390143at2759"/>
<sequence length="256" mass="26936">MASILVLATISFATCVSASFSKFIFPPPPDAGRSQDVQNDPVFSVGETINLKWTVPDAQNLDLWLMQDGGTTTCKRTEYASAASLPNTGNMDWKVDRMGMALSSIYYIFGFNETSPERAGPAFNTQYINITDKVESFQNLDVNTLPSSSILLLSSTLSSSSSLLSRSSASPTLKNSQSSSPTLSVSYISIAPLSTTLSPFSTGLAVPPTTAPNASESTGSSSNNNLAVAVGVGLGIPLLFIFELSTRNDDSAGSGM</sequence>
<keyword evidence="1" id="KW-0732">Signal</keyword>
<comment type="caution">
    <text evidence="2">The sequence shown here is derived from an EMBL/GenBank/DDBJ whole genome shotgun (WGS) entry which is preliminary data.</text>
</comment>
<keyword evidence="3" id="KW-1185">Reference proteome</keyword>
<dbReference type="Proteomes" id="UP000298493">
    <property type="component" value="Unassembled WGS sequence"/>
</dbReference>
<dbReference type="AlphaFoldDB" id="A0A4Z1P204"/>
<feature type="chain" id="PRO_5021186724" evidence="1">
    <location>
        <begin position="19"/>
        <end position="256"/>
    </location>
</feature>